<evidence type="ECO:0000313" key="3">
    <source>
        <dbReference type="Proteomes" id="UP001146351"/>
    </source>
</evidence>
<evidence type="ECO:0008006" key="4">
    <source>
        <dbReference type="Google" id="ProtNLM"/>
    </source>
</evidence>
<proteinExistence type="predicted"/>
<dbReference type="Proteomes" id="UP001146351">
    <property type="component" value="Unassembled WGS sequence"/>
</dbReference>
<gene>
    <name evidence="2" type="ORF">N7492_009698</name>
</gene>
<sequence length="64" mass="7316">MSLRSISRLILLRFLLAHSGRRTSVDIQLLLVSRGMSFLFQRLVQVLNGFLTLPETYVTTVEAH</sequence>
<dbReference type="EMBL" id="JAPQKO010000007">
    <property type="protein sequence ID" value="KAJ5152418.1"/>
    <property type="molecule type" value="Genomic_DNA"/>
</dbReference>
<dbReference type="AlphaFoldDB" id="A0A9W9HLT0"/>
<evidence type="ECO:0000313" key="2">
    <source>
        <dbReference type="EMBL" id="KAJ5152418.1"/>
    </source>
</evidence>
<accession>A0A9W9HLT0</accession>
<reference evidence="2" key="1">
    <citation type="submission" date="2022-11" db="EMBL/GenBank/DDBJ databases">
        <authorList>
            <person name="Petersen C."/>
        </authorList>
    </citation>
    <scope>NUCLEOTIDE SEQUENCE</scope>
    <source>
        <strain evidence="2">IBT 21917</strain>
    </source>
</reference>
<protein>
    <recommendedName>
        <fullName evidence="4">Secreted protein</fullName>
    </recommendedName>
</protein>
<feature type="signal peptide" evidence="1">
    <location>
        <begin position="1"/>
        <end position="17"/>
    </location>
</feature>
<keyword evidence="1" id="KW-0732">Signal</keyword>
<evidence type="ECO:0000256" key="1">
    <source>
        <dbReference type="SAM" id="SignalP"/>
    </source>
</evidence>
<organism evidence="2 3">
    <name type="scientific">Penicillium capsulatum</name>
    <dbReference type="NCBI Taxonomy" id="69766"/>
    <lineage>
        <taxon>Eukaryota</taxon>
        <taxon>Fungi</taxon>
        <taxon>Dikarya</taxon>
        <taxon>Ascomycota</taxon>
        <taxon>Pezizomycotina</taxon>
        <taxon>Eurotiomycetes</taxon>
        <taxon>Eurotiomycetidae</taxon>
        <taxon>Eurotiales</taxon>
        <taxon>Aspergillaceae</taxon>
        <taxon>Penicillium</taxon>
    </lineage>
</organism>
<feature type="chain" id="PRO_5040823999" description="Secreted protein" evidence="1">
    <location>
        <begin position="18"/>
        <end position="64"/>
    </location>
</feature>
<keyword evidence="3" id="KW-1185">Reference proteome</keyword>
<name>A0A9W9HLT0_9EURO</name>
<comment type="caution">
    <text evidence="2">The sequence shown here is derived from an EMBL/GenBank/DDBJ whole genome shotgun (WGS) entry which is preliminary data.</text>
</comment>
<reference evidence="2" key="2">
    <citation type="journal article" date="2023" name="IMA Fungus">
        <title>Comparative genomic study of the Penicillium genus elucidates a diverse pangenome and 15 lateral gene transfer events.</title>
        <authorList>
            <person name="Petersen C."/>
            <person name="Sorensen T."/>
            <person name="Nielsen M.R."/>
            <person name="Sondergaard T.E."/>
            <person name="Sorensen J.L."/>
            <person name="Fitzpatrick D.A."/>
            <person name="Frisvad J.C."/>
            <person name="Nielsen K.L."/>
        </authorList>
    </citation>
    <scope>NUCLEOTIDE SEQUENCE</scope>
    <source>
        <strain evidence="2">IBT 21917</strain>
    </source>
</reference>